<reference evidence="2 3" key="1">
    <citation type="journal article" date="2015" name="Genome Biol. Evol.">
        <title>The genome of winter moth (Operophtera brumata) provides a genomic perspective on sexual dimorphism and phenology.</title>
        <authorList>
            <person name="Derks M.F."/>
            <person name="Smit S."/>
            <person name="Salis L."/>
            <person name="Schijlen E."/>
            <person name="Bossers A."/>
            <person name="Mateman C."/>
            <person name="Pijl A.S."/>
            <person name="de Ridder D."/>
            <person name="Groenen M.A."/>
            <person name="Visser M.E."/>
            <person name="Megens H.J."/>
        </authorList>
    </citation>
    <scope>NUCLEOTIDE SEQUENCE [LARGE SCALE GENOMIC DNA]</scope>
    <source>
        <strain evidence="2">WM2013NL</strain>
        <tissue evidence="2">Head and thorax</tissue>
    </source>
</reference>
<dbReference type="InterPro" id="IPR009091">
    <property type="entry name" value="RCC1/BLIP-II"/>
</dbReference>
<dbReference type="PROSITE" id="PS00626">
    <property type="entry name" value="RCC1_2"/>
    <property type="match status" value="1"/>
</dbReference>
<dbReference type="SUPFAM" id="SSF50985">
    <property type="entry name" value="RCC1/BLIP-II"/>
    <property type="match status" value="1"/>
</dbReference>
<evidence type="ECO:0000313" key="3">
    <source>
        <dbReference type="Proteomes" id="UP000037510"/>
    </source>
</evidence>
<feature type="repeat" description="RCC1" evidence="1">
    <location>
        <begin position="194"/>
        <end position="245"/>
    </location>
</feature>
<sequence>MYYFTGSNLFGQWITKENIIDGFRTFSETDEIDCLFCEKNAKLVYISWSYNIIQCNNEFYAIGAWNGLENQCEKIALPDECMNSDLSLVGNDYRLVVVNRNTNTLWLINLEHVNDVKKIKFDTEVPIEKEPKKLKKVDSILKVAACNDSFLFLTTEGVVYSGLLPSYVDTSHCLGRVVDVHCGYEHCILLTDAGEVYTWGNGRRLQLGHGDVNILDSPTIVEALSGIKVKKIAAGGWHCLALSEFGDLYAWGWNDTGQLGIIEKGNKETLKSCSVPTLVDLFDDDVEIMKNVEDIACGSRHSAVLLEDDTVWTAGNNKYGQLGLSVDKHPVVQGFKKSFYCKSGMALMCGLWSTVVISDQNKIAK</sequence>
<dbReference type="PANTHER" id="PTHR46849:SF1">
    <property type="entry name" value="RCC1 DOMAIN-CONTAINING PROTEIN 1"/>
    <property type="match status" value="1"/>
</dbReference>
<dbReference type="PRINTS" id="PR00633">
    <property type="entry name" value="RCCNDNSATION"/>
</dbReference>
<dbReference type="STRING" id="104452.A0A0L7LD68"/>
<name>A0A0L7LD68_OPEBR</name>
<proteinExistence type="predicted"/>
<dbReference type="Pfam" id="PF00415">
    <property type="entry name" value="RCC1"/>
    <property type="match status" value="2"/>
</dbReference>
<protein>
    <submittedName>
        <fullName evidence="2">RCC1 domain-containing protein 1</fullName>
    </submittedName>
</protein>
<dbReference type="AlphaFoldDB" id="A0A0L7LD68"/>
<dbReference type="InterPro" id="IPR052830">
    <property type="entry name" value="RCC1_domain-containing"/>
</dbReference>
<dbReference type="Gene3D" id="2.130.10.30">
    <property type="entry name" value="Regulator of chromosome condensation 1/beta-lactamase-inhibitor protein II"/>
    <property type="match status" value="1"/>
</dbReference>
<dbReference type="InterPro" id="IPR000408">
    <property type="entry name" value="Reg_chr_condens"/>
</dbReference>
<dbReference type="PANTHER" id="PTHR46849">
    <property type="entry name" value="RCC1 DOMAIN-CONTAINING PROTEIN 1"/>
    <property type="match status" value="1"/>
</dbReference>
<keyword evidence="3" id="KW-1185">Reference proteome</keyword>
<comment type="caution">
    <text evidence="2">The sequence shown here is derived from an EMBL/GenBank/DDBJ whole genome shotgun (WGS) entry which is preliminary data.</text>
</comment>
<dbReference type="Proteomes" id="UP000037510">
    <property type="component" value="Unassembled WGS sequence"/>
</dbReference>
<gene>
    <name evidence="2" type="ORF">OBRU01_10814</name>
</gene>
<evidence type="ECO:0000256" key="1">
    <source>
        <dbReference type="PROSITE-ProRule" id="PRU00235"/>
    </source>
</evidence>
<organism evidence="2 3">
    <name type="scientific">Operophtera brumata</name>
    <name type="common">Winter moth</name>
    <name type="synonym">Phalaena brumata</name>
    <dbReference type="NCBI Taxonomy" id="104452"/>
    <lineage>
        <taxon>Eukaryota</taxon>
        <taxon>Metazoa</taxon>
        <taxon>Ecdysozoa</taxon>
        <taxon>Arthropoda</taxon>
        <taxon>Hexapoda</taxon>
        <taxon>Insecta</taxon>
        <taxon>Pterygota</taxon>
        <taxon>Neoptera</taxon>
        <taxon>Endopterygota</taxon>
        <taxon>Lepidoptera</taxon>
        <taxon>Glossata</taxon>
        <taxon>Ditrysia</taxon>
        <taxon>Geometroidea</taxon>
        <taxon>Geometridae</taxon>
        <taxon>Larentiinae</taxon>
        <taxon>Operophtera</taxon>
    </lineage>
</organism>
<dbReference type="EMBL" id="JTDY01001598">
    <property type="protein sequence ID" value="KOB73417.1"/>
    <property type="molecule type" value="Genomic_DNA"/>
</dbReference>
<feature type="repeat" description="RCC1" evidence="1">
    <location>
        <begin position="246"/>
        <end position="308"/>
    </location>
</feature>
<accession>A0A0L7LD68</accession>
<dbReference type="PROSITE" id="PS50012">
    <property type="entry name" value="RCC1_3"/>
    <property type="match status" value="2"/>
</dbReference>
<dbReference type="OrthoDB" id="5370059at2759"/>
<evidence type="ECO:0000313" key="2">
    <source>
        <dbReference type="EMBL" id="KOB73417.1"/>
    </source>
</evidence>